<dbReference type="PANTHER" id="PTHR33744:SF1">
    <property type="entry name" value="DNA-BINDING TRANSCRIPTIONAL ACTIVATOR ADER"/>
    <property type="match status" value="1"/>
</dbReference>
<dbReference type="Pfam" id="PF17853">
    <property type="entry name" value="GGDEF_2"/>
    <property type="match status" value="1"/>
</dbReference>
<gene>
    <name evidence="5" type="ORF">GCM10009559_14980</name>
</gene>
<organism evidence="5 6">
    <name type="scientific">Pseudonocardia zijingensis</name>
    <dbReference type="NCBI Taxonomy" id="153376"/>
    <lineage>
        <taxon>Bacteria</taxon>
        <taxon>Bacillati</taxon>
        <taxon>Actinomycetota</taxon>
        <taxon>Actinomycetes</taxon>
        <taxon>Pseudonocardiales</taxon>
        <taxon>Pseudonocardiaceae</taxon>
        <taxon>Pseudonocardia</taxon>
    </lineage>
</organism>
<evidence type="ECO:0000259" key="4">
    <source>
        <dbReference type="Pfam" id="PF17853"/>
    </source>
</evidence>
<dbReference type="PANTHER" id="PTHR33744">
    <property type="entry name" value="CARBOHYDRATE DIACID REGULATOR"/>
    <property type="match status" value="1"/>
</dbReference>
<dbReference type="Pfam" id="PF14361">
    <property type="entry name" value="RsbRD_N"/>
    <property type="match status" value="1"/>
</dbReference>
<dbReference type="InterPro" id="IPR025751">
    <property type="entry name" value="RsbRD_N_dom"/>
</dbReference>
<sequence length="381" mass="41070">MPQPWDGDRWTTLVGRLRADADVLVTEFVDRVRAIAPYGRGVVPHELLEADADRTFDYLLRRIAGQPVPERLLDIGPSIGRDRARRGVPLNDLLTAVRLDFRVLWAGLRERADADDEPVLVARVEDVWAAVEDYTTQIQMSYQAESALLARERQGERTMLVAALLAGPDPDPDEVERLAVALDVDVDADLLVAAASPAAGTALRRAADRLGADGRMVHLQSTGRHVVLMARWEGTTGAPVRAALAGVPCGVGPMAHGLANVPRSARIAGEIVDVSPALTGPRELPDAWLPLTVARLGDTAPDLVAVELAGLADVPARERERLLAAVRAYAVTGSVAQVAARLYCHRNTVLNRLRRFTELTGRDVTVPADAAVVLLALECLP</sequence>
<evidence type="ECO:0000259" key="2">
    <source>
        <dbReference type="Pfam" id="PF13556"/>
    </source>
</evidence>
<name>A0ABN1PJ17_9PSEU</name>
<dbReference type="EMBL" id="BAAAHP010000039">
    <property type="protein sequence ID" value="GAA0928517.1"/>
    <property type="molecule type" value="Genomic_DNA"/>
</dbReference>
<dbReference type="Pfam" id="PF13556">
    <property type="entry name" value="HTH_30"/>
    <property type="match status" value="1"/>
</dbReference>
<comment type="caution">
    <text evidence="5">The sequence shown here is derived from an EMBL/GenBank/DDBJ whole genome shotgun (WGS) entry which is preliminary data.</text>
</comment>
<feature type="domain" description="CdaR GGDEF-like" evidence="4">
    <location>
        <begin position="170"/>
        <end position="268"/>
    </location>
</feature>
<dbReference type="RefSeq" id="WP_343940366.1">
    <property type="nucleotide sequence ID" value="NZ_BAAAHP010000039.1"/>
</dbReference>
<dbReference type="InterPro" id="IPR042070">
    <property type="entry name" value="PucR_C-HTH_sf"/>
</dbReference>
<evidence type="ECO:0000259" key="3">
    <source>
        <dbReference type="Pfam" id="PF14361"/>
    </source>
</evidence>
<evidence type="ECO:0000256" key="1">
    <source>
        <dbReference type="ARBA" id="ARBA00006754"/>
    </source>
</evidence>
<reference evidence="5 6" key="1">
    <citation type="journal article" date="2019" name="Int. J. Syst. Evol. Microbiol.">
        <title>The Global Catalogue of Microorganisms (GCM) 10K type strain sequencing project: providing services to taxonomists for standard genome sequencing and annotation.</title>
        <authorList>
            <consortium name="The Broad Institute Genomics Platform"/>
            <consortium name="The Broad Institute Genome Sequencing Center for Infectious Disease"/>
            <person name="Wu L."/>
            <person name="Ma J."/>
        </authorList>
    </citation>
    <scope>NUCLEOTIDE SEQUENCE [LARGE SCALE GENOMIC DNA]</scope>
    <source>
        <strain evidence="5 6">JCM 11117</strain>
    </source>
</reference>
<feature type="domain" description="RsbT co-antagonist protein RsbRD N-terminal" evidence="3">
    <location>
        <begin position="23"/>
        <end position="157"/>
    </location>
</feature>
<accession>A0ABN1PJ17</accession>
<comment type="similarity">
    <text evidence="1">Belongs to the CdaR family.</text>
</comment>
<proteinExistence type="inferred from homology"/>
<protein>
    <submittedName>
        <fullName evidence="5">Helix-turn-helix domain-containing protein</fullName>
    </submittedName>
</protein>
<feature type="domain" description="PucR C-terminal helix-turn-helix" evidence="2">
    <location>
        <begin position="322"/>
        <end position="378"/>
    </location>
</feature>
<evidence type="ECO:0000313" key="6">
    <source>
        <dbReference type="Proteomes" id="UP001499967"/>
    </source>
</evidence>
<dbReference type="InterPro" id="IPR041522">
    <property type="entry name" value="CdaR_GGDEF"/>
</dbReference>
<dbReference type="InterPro" id="IPR051448">
    <property type="entry name" value="CdaR-like_regulators"/>
</dbReference>
<keyword evidence="6" id="KW-1185">Reference proteome</keyword>
<evidence type="ECO:0000313" key="5">
    <source>
        <dbReference type="EMBL" id="GAA0928517.1"/>
    </source>
</evidence>
<dbReference type="Gene3D" id="1.10.10.2840">
    <property type="entry name" value="PucR C-terminal helix-turn-helix domain"/>
    <property type="match status" value="1"/>
</dbReference>
<dbReference type="Proteomes" id="UP001499967">
    <property type="component" value="Unassembled WGS sequence"/>
</dbReference>
<dbReference type="InterPro" id="IPR025736">
    <property type="entry name" value="PucR_C-HTH_dom"/>
</dbReference>